<keyword evidence="9" id="KW-0325">Glycoprotein</keyword>
<dbReference type="PIRSF" id="PIRSF005883">
    <property type="entry name" value="Carbohydrate_sulfotransferase"/>
    <property type="match status" value="1"/>
</dbReference>
<evidence type="ECO:0000256" key="8">
    <source>
        <dbReference type="ARBA" id="ARBA00023136"/>
    </source>
</evidence>
<keyword evidence="14" id="KW-1185">Reference proteome</keyword>
<evidence type="ECO:0000256" key="7">
    <source>
        <dbReference type="ARBA" id="ARBA00023034"/>
    </source>
</evidence>
<dbReference type="GO" id="GO:0005975">
    <property type="term" value="P:carbohydrate metabolic process"/>
    <property type="evidence" value="ECO:0007669"/>
    <property type="project" value="InterPro"/>
</dbReference>
<dbReference type="Pfam" id="PF00685">
    <property type="entry name" value="Sulfotransfer_1"/>
    <property type="match status" value="1"/>
</dbReference>
<dbReference type="GO" id="GO:0006044">
    <property type="term" value="P:N-acetylglucosamine metabolic process"/>
    <property type="evidence" value="ECO:0007669"/>
    <property type="project" value="TreeGrafter"/>
</dbReference>
<keyword evidence="3 11" id="KW-0808">Transferase</keyword>
<dbReference type="InterPro" id="IPR027417">
    <property type="entry name" value="P-loop_NTPase"/>
</dbReference>
<name>A0A401Q4V3_SCYTO</name>
<evidence type="ECO:0000256" key="1">
    <source>
        <dbReference type="ARBA" id="ARBA00004323"/>
    </source>
</evidence>
<dbReference type="GO" id="GO:0001517">
    <property type="term" value="F:N-acetylglucosamine 6-O-sulfotransferase activity"/>
    <property type="evidence" value="ECO:0007669"/>
    <property type="project" value="UniProtKB-ARBA"/>
</dbReference>
<evidence type="ECO:0000256" key="6">
    <source>
        <dbReference type="ARBA" id="ARBA00022989"/>
    </source>
</evidence>
<evidence type="ECO:0000256" key="4">
    <source>
        <dbReference type="ARBA" id="ARBA00022692"/>
    </source>
</evidence>
<dbReference type="Gene3D" id="3.40.50.300">
    <property type="entry name" value="P-loop containing nucleotide triphosphate hydrolases"/>
    <property type="match status" value="1"/>
</dbReference>
<evidence type="ECO:0000256" key="5">
    <source>
        <dbReference type="ARBA" id="ARBA00022968"/>
    </source>
</evidence>
<keyword evidence="4" id="KW-0812">Transmembrane</keyword>
<evidence type="ECO:0000256" key="11">
    <source>
        <dbReference type="RuleBase" id="RU361155"/>
    </source>
</evidence>
<dbReference type="FunFam" id="3.40.50.300:FF:000703">
    <property type="entry name" value="Sulfotransferase"/>
    <property type="match status" value="1"/>
</dbReference>
<dbReference type="InterPro" id="IPR000863">
    <property type="entry name" value="Sulfotransferase_dom"/>
</dbReference>
<dbReference type="PANTHER" id="PTHR10704:SF4">
    <property type="entry name" value="CARBOHYDRATE SULFOTRANSFERASE 6"/>
    <property type="match status" value="1"/>
</dbReference>
<evidence type="ECO:0000256" key="9">
    <source>
        <dbReference type="ARBA" id="ARBA00023180"/>
    </source>
</evidence>
<feature type="domain" description="Sulfotransferase" evidence="12">
    <location>
        <begin position="45"/>
        <end position="357"/>
    </location>
</feature>
<keyword evidence="8" id="KW-0472">Membrane</keyword>
<protein>
    <recommendedName>
        <fullName evidence="11">Sulfotransferase</fullName>
        <ecNumber evidence="11">2.8.2.-</ecNumber>
    </recommendedName>
</protein>
<organism evidence="13 14">
    <name type="scientific">Scyliorhinus torazame</name>
    <name type="common">Cloudy catshark</name>
    <name type="synonym">Catulus torazame</name>
    <dbReference type="NCBI Taxonomy" id="75743"/>
    <lineage>
        <taxon>Eukaryota</taxon>
        <taxon>Metazoa</taxon>
        <taxon>Chordata</taxon>
        <taxon>Craniata</taxon>
        <taxon>Vertebrata</taxon>
        <taxon>Chondrichthyes</taxon>
        <taxon>Elasmobranchii</taxon>
        <taxon>Galeomorphii</taxon>
        <taxon>Galeoidea</taxon>
        <taxon>Carcharhiniformes</taxon>
        <taxon>Scyliorhinidae</taxon>
        <taxon>Scyliorhinus</taxon>
    </lineage>
</organism>
<dbReference type="AlphaFoldDB" id="A0A401Q4V3"/>
<dbReference type="GO" id="GO:0000139">
    <property type="term" value="C:Golgi membrane"/>
    <property type="evidence" value="ECO:0007669"/>
    <property type="project" value="UniProtKB-SubCell"/>
</dbReference>
<dbReference type="Proteomes" id="UP000288216">
    <property type="component" value="Unassembled WGS sequence"/>
</dbReference>
<dbReference type="EC" id="2.8.2.-" evidence="11"/>
<evidence type="ECO:0000259" key="12">
    <source>
        <dbReference type="Pfam" id="PF00685"/>
    </source>
</evidence>
<keyword evidence="10" id="KW-0119">Carbohydrate metabolism</keyword>
<evidence type="ECO:0000313" key="13">
    <source>
        <dbReference type="EMBL" id="GCB80403.1"/>
    </source>
</evidence>
<dbReference type="OrthoDB" id="6138663at2759"/>
<accession>A0A401Q4V3</accession>
<dbReference type="GO" id="GO:0006790">
    <property type="term" value="P:sulfur compound metabolic process"/>
    <property type="evidence" value="ECO:0007669"/>
    <property type="project" value="TreeGrafter"/>
</dbReference>
<dbReference type="OMA" id="CKTLCTR"/>
<dbReference type="InterPro" id="IPR016469">
    <property type="entry name" value="Carbohydrate_sulfotransferase"/>
</dbReference>
<comment type="caution">
    <text evidence="13">The sequence shown here is derived from an EMBL/GenBank/DDBJ whole genome shotgun (WGS) entry which is preliminary data.</text>
</comment>
<keyword evidence="5" id="KW-0735">Signal-anchor</keyword>
<keyword evidence="7" id="KW-0333">Golgi apparatus</keyword>
<dbReference type="InterPro" id="IPR051135">
    <property type="entry name" value="Gal/GlcNAc/GalNAc_ST"/>
</dbReference>
<dbReference type="STRING" id="75743.A0A401Q4V3"/>
<dbReference type="EMBL" id="BFAA01010937">
    <property type="protein sequence ID" value="GCB80403.1"/>
    <property type="molecule type" value="Genomic_DNA"/>
</dbReference>
<dbReference type="SUPFAM" id="SSF52540">
    <property type="entry name" value="P-loop containing nucleoside triphosphate hydrolases"/>
    <property type="match status" value="1"/>
</dbReference>
<evidence type="ECO:0000256" key="2">
    <source>
        <dbReference type="ARBA" id="ARBA00005530"/>
    </source>
</evidence>
<reference evidence="13 14" key="1">
    <citation type="journal article" date="2018" name="Nat. Ecol. Evol.">
        <title>Shark genomes provide insights into elasmobranch evolution and the origin of vertebrates.</title>
        <authorList>
            <person name="Hara Y"/>
            <person name="Yamaguchi K"/>
            <person name="Onimaru K"/>
            <person name="Kadota M"/>
            <person name="Koyanagi M"/>
            <person name="Keeley SD"/>
            <person name="Tatsumi K"/>
            <person name="Tanaka K"/>
            <person name="Motone F"/>
            <person name="Kageyama Y"/>
            <person name="Nozu R"/>
            <person name="Adachi N"/>
            <person name="Nishimura O"/>
            <person name="Nakagawa R"/>
            <person name="Tanegashima C"/>
            <person name="Kiyatake I"/>
            <person name="Matsumoto R"/>
            <person name="Murakumo K"/>
            <person name="Nishida K"/>
            <person name="Terakita A"/>
            <person name="Kuratani S"/>
            <person name="Sato K"/>
            <person name="Hyodo S Kuraku.S."/>
        </authorList>
    </citation>
    <scope>NUCLEOTIDE SEQUENCE [LARGE SCALE GENOMIC DNA]</scope>
</reference>
<evidence type="ECO:0000313" key="14">
    <source>
        <dbReference type="Proteomes" id="UP000288216"/>
    </source>
</evidence>
<gene>
    <name evidence="13" type="ORF">scyTo_0017165</name>
</gene>
<evidence type="ECO:0000256" key="10">
    <source>
        <dbReference type="ARBA" id="ARBA00023277"/>
    </source>
</evidence>
<keyword evidence="6" id="KW-1133">Transmembrane helix</keyword>
<dbReference type="PANTHER" id="PTHR10704">
    <property type="entry name" value="CARBOHYDRATE SULFOTRANSFERASE"/>
    <property type="match status" value="1"/>
</dbReference>
<evidence type="ECO:0000256" key="3">
    <source>
        <dbReference type="ARBA" id="ARBA00022679"/>
    </source>
</evidence>
<comment type="subcellular location">
    <subcellularLocation>
        <location evidence="1">Golgi apparatus membrane</location>
        <topology evidence="1">Single-pass type II membrane protein</topology>
    </subcellularLocation>
</comment>
<sequence>MVRLTFVATSIAVFVAIQSFALIVIYSRQKIDISDISEEQNKKVHILILSSWRSGSSFVGQMFSQHPDVFYLMEPAWHVWVSMYQNSAKVLQMAVRDLIRSTFMCDMSVFDAYMHENRLVSDLFQWEVSRALCSPPTCDYYERTDLSNEETCKKHCNTSKFFKMEEACKTYNHIVIKEVRFFELMSLFPLLTDPSLNLKIIHLVRDPRAVVKSRSKSFQALMRDSGIVLDSHGKTIEREKAETSNLEVMKEVCRSHVQIHETATKHAPDLLKRHYMMVRYEDVVRDPLHEISAMYKFADLTLTPKLKSWIYNITHGEGTGSAFKITSRNARTISQAWRTEVPFAKILKIQEACMGAMNILGYRLVESEREQKLLSLDLVVPRRKYKFSWLSPDENPV</sequence>
<proteinExistence type="inferred from homology"/>
<comment type="similarity">
    <text evidence="2">Belongs to the sulfotransferase 1 family. Gal/GlcNAc/GalNAc subfamily.</text>
</comment>